<protein>
    <recommendedName>
        <fullName evidence="4">DUF1345 domain-containing protein</fullName>
    </recommendedName>
</protein>
<feature type="transmembrane region" description="Helical" evidence="1">
    <location>
        <begin position="103"/>
        <end position="125"/>
    </location>
</feature>
<accession>A0ABW1T2D0</accession>
<evidence type="ECO:0008006" key="4">
    <source>
        <dbReference type="Google" id="ProtNLM"/>
    </source>
</evidence>
<dbReference type="EMBL" id="JBHSTI010000008">
    <property type="protein sequence ID" value="MFC6238881.1"/>
    <property type="molecule type" value="Genomic_DNA"/>
</dbReference>
<comment type="caution">
    <text evidence="2">The sequence shown here is derived from an EMBL/GenBank/DDBJ whole genome shotgun (WGS) entry which is preliminary data.</text>
</comment>
<dbReference type="RefSeq" id="WP_386767470.1">
    <property type="nucleotide sequence ID" value="NZ_JBHSTI010000008.1"/>
</dbReference>
<feature type="transmembrane region" description="Helical" evidence="1">
    <location>
        <begin position="39"/>
        <end position="55"/>
    </location>
</feature>
<evidence type="ECO:0000313" key="2">
    <source>
        <dbReference type="EMBL" id="MFC6238881.1"/>
    </source>
</evidence>
<dbReference type="Proteomes" id="UP001596138">
    <property type="component" value="Unassembled WGS sequence"/>
</dbReference>
<keyword evidence="3" id="KW-1185">Reference proteome</keyword>
<evidence type="ECO:0000256" key="1">
    <source>
        <dbReference type="SAM" id="Phobius"/>
    </source>
</evidence>
<gene>
    <name evidence="2" type="ORF">ACFQGU_13410</name>
</gene>
<organism evidence="2 3">
    <name type="scientific">Longivirga aurantiaca</name>
    <dbReference type="NCBI Taxonomy" id="1837743"/>
    <lineage>
        <taxon>Bacteria</taxon>
        <taxon>Bacillati</taxon>
        <taxon>Actinomycetota</taxon>
        <taxon>Actinomycetes</taxon>
        <taxon>Sporichthyales</taxon>
        <taxon>Sporichthyaceae</taxon>
        <taxon>Longivirga</taxon>
    </lineage>
</organism>
<sequence length="217" mass="24234">MSTEREGERRYPMALAVLAVAGLYEFIPDDFRLTPSFRWIFPVFLVVFLLVLVIGDPGRIDREVRWLRMVTTAMIGFITLMTIIAAARLVVGILDNSPFASASQLLVIGGIILFTNMVAFALWFWHLDAGGPAARAHGRTDVRPAFVFPEQHQPQLVADGWYPQFVDYFAVSFNTSTAFSPTDVSAVRHWSKLFMIVESSTSLLLVALVIARAINIL</sequence>
<reference evidence="3" key="1">
    <citation type="journal article" date="2019" name="Int. J. Syst. Evol. Microbiol.">
        <title>The Global Catalogue of Microorganisms (GCM) 10K type strain sequencing project: providing services to taxonomists for standard genome sequencing and annotation.</title>
        <authorList>
            <consortium name="The Broad Institute Genomics Platform"/>
            <consortium name="The Broad Institute Genome Sequencing Center for Infectious Disease"/>
            <person name="Wu L."/>
            <person name="Ma J."/>
        </authorList>
    </citation>
    <scope>NUCLEOTIDE SEQUENCE [LARGE SCALE GENOMIC DNA]</scope>
    <source>
        <strain evidence="3">CGMCC 4.7317</strain>
    </source>
</reference>
<keyword evidence="1" id="KW-1133">Transmembrane helix</keyword>
<feature type="transmembrane region" description="Helical" evidence="1">
    <location>
        <begin position="193"/>
        <end position="214"/>
    </location>
</feature>
<feature type="transmembrane region" description="Helical" evidence="1">
    <location>
        <begin position="67"/>
        <end position="91"/>
    </location>
</feature>
<evidence type="ECO:0000313" key="3">
    <source>
        <dbReference type="Proteomes" id="UP001596138"/>
    </source>
</evidence>
<name>A0ABW1T2D0_9ACTN</name>
<keyword evidence="1" id="KW-0812">Transmembrane</keyword>
<proteinExistence type="predicted"/>
<keyword evidence="1" id="KW-0472">Membrane</keyword>